<gene>
    <name evidence="2" type="primary">NCAS0I00840</name>
    <name evidence="2" type="ordered locus">NCAS_0I00840</name>
</gene>
<dbReference type="OrthoDB" id="4070660at2759"/>
<dbReference type="HOGENOM" id="CLU_081384_1_0_1"/>
<evidence type="ECO:0000256" key="1">
    <source>
        <dbReference type="SAM" id="Phobius"/>
    </source>
</evidence>
<accession>G0VJS1</accession>
<dbReference type="AlphaFoldDB" id="G0VJS1"/>
<keyword evidence="1" id="KW-0472">Membrane</keyword>
<dbReference type="KEGG" id="ncs:NCAS_0I00840"/>
<name>G0VJS1_NAUCA</name>
<organism evidence="2 3">
    <name type="scientific">Naumovozyma castellii</name>
    <name type="common">Yeast</name>
    <name type="synonym">Saccharomyces castellii</name>
    <dbReference type="NCBI Taxonomy" id="27288"/>
    <lineage>
        <taxon>Eukaryota</taxon>
        <taxon>Fungi</taxon>
        <taxon>Dikarya</taxon>
        <taxon>Ascomycota</taxon>
        <taxon>Saccharomycotina</taxon>
        <taxon>Saccharomycetes</taxon>
        <taxon>Saccharomycetales</taxon>
        <taxon>Saccharomycetaceae</taxon>
        <taxon>Naumovozyma</taxon>
    </lineage>
</organism>
<dbReference type="EMBL" id="HE576760">
    <property type="protein sequence ID" value="CCC71752.1"/>
    <property type="molecule type" value="Genomic_DNA"/>
</dbReference>
<keyword evidence="1" id="KW-0812">Transmembrane</keyword>
<proteinExistence type="predicted"/>
<evidence type="ECO:0000313" key="2">
    <source>
        <dbReference type="EMBL" id="CCC71752.1"/>
    </source>
</evidence>
<dbReference type="RefSeq" id="XP_003678097.1">
    <property type="nucleotide sequence ID" value="XM_003678049.1"/>
</dbReference>
<feature type="transmembrane region" description="Helical" evidence="1">
    <location>
        <begin position="49"/>
        <end position="68"/>
    </location>
</feature>
<reference evidence="2 3" key="1">
    <citation type="journal article" date="2011" name="Proc. Natl. Acad. Sci. U.S.A.">
        <title>Evolutionary erosion of yeast sex chromosomes by mating-type switching accidents.</title>
        <authorList>
            <person name="Gordon J.L."/>
            <person name="Armisen D."/>
            <person name="Proux-Wera E."/>
            <person name="Oheigeartaigh S.S."/>
            <person name="Byrne K.P."/>
            <person name="Wolfe K.H."/>
        </authorList>
    </citation>
    <scope>NUCLEOTIDE SEQUENCE [LARGE SCALE GENOMIC DNA]</scope>
    <source>
        <strain evidence="3">ATCC 76901 / BCRC 22586 / CBS 4309 / NBRC 1992 / NRRL Y-12630</strain>
    </source>
</reference>
<sequence>MDLKRVERENMSSRAALTNDVLEDQYVNLPSKIFKSWWTYELNELWQSLLFKSFLVSLVVAIPLVIYFSITNPILLIGIINVFLVPLILGSLAVSKLNEKRLMIRQDNENINKLFLEIIQWKPNVDPRSWDLIALHINQHLYEMGNWNTPGFFYDGHLVYAWFKPIRAYYIANEEQDRTVSTENSKNSILKKQEYQFKQYKKLAVEAYNAAVDDYWQDQYPMTASLMTNSNQSPV</sequence>
<keyword evidence="3" id="KW-1185">Reference proteome</keyword>
<protein>
    <submittedName>
        <fullName evidence="2">Uncharacterized protein</fullName>
    </submittedName>
</protein>
<keyword evidence="1" id="KW-1133">Transmembrane helix</keyword>
<evidence type="ECO:0000313" key="3">
    <source>
        <dbReference type="Proteomes" id="UP000001640"/>
    </source>
</evidence>
<reference key="2">
    <citation type="submission" date="2011-08" db="EMBL/GenBank/DDBJ databases">
        <title>Genome sequence of Naumovozyma castellii.</title>
        <authorList>
            <person name="Gordon J.L."/>
            <person name="Armisen D."/>
            <person name="Proux-Wera E."/>
            <person name="OhEigeartaigh S.S."/>
            <person name="Byrne K.P."/>
            <person name="Wolfe K.H."/>
        </authorList>
    </citation>
    <scope>NUCLEOTIDE SEQUENCE</scope>
    <source>
        <strain>Type strain:CBS 4309</strain>
    </source>
</reference>
<feature type="transmembrane region" description="Helical" evidence="1">
    <location>
        <begin position="74"/>
        <end position="95"/>
    </location>
</feature>
<dbReference type="InterPro" id="IPR001142">
    <property type="entry name" value="DUP/COS"/>
</dbReference>
<dbReference type="InParanoid" id="G0VJS1"/>
<dbReference type="GeneID" id="96905442"/>
<dbReference type="OMA" id="NTEFCVA"/>
<dbReference type="Pfam" id="PF00674">
    <property type="entry name" value="DUP"/>
    <property type="match status" value="1"/>
</dbReference>
<dbReference type="Proteomes" id="UP000001640">
    <property type="component" value="Chromosome 9"/>
</dbReference>